<dbReference type="InterPro" id="IPR036465">
    <property type="entry name" value="vWFA_dom_sf"/>
</dbReference>
<dbReference type="AlphaFoldDB" id="A0AAD4INT0"/>
<organism evidence="1 2">
    <name type="scientific">Perilla frutescens var. hirtella</name>
    <name type="common">Perilla citriodora</name>
    <name type="synonym">Perilla setoyensis</name>
    <dbReference type="NCBI Taxonomy" id="608512"/>
    <lineage>
        <taxon>Eukaryota</taxon>
        <taxon>Viridiplantae</taxon>
        <taxon>Streptophyta</taxon>
        <taxon>Embryophyta</taxon>
        <taxon>Tracheophyta</taxon>
        <taxon>Spermatophyta</taxon>
        <taxon>Magnoliopsida</taxon>
        <taxon>eudicotyledons</taxon>
        <taxon>Gunneridae</taxon>
        <taxon>Pentapetalae</taxon>
        <taxon>asterids</taxon>
        <taxon>lamiids</taxon>
        <taxon>Lamiales</taxon>
        <taxon>Lamiaceae</taxon>
        <taxon>Nepetoideae</taxon>
        <taxon>Elsholtzieae</taxon>
        <taxon>Perilla</taxon>
    </lineage>
</organism>
<comment type="caution">
    <text evidence="1">The sequence shown here is derived from an EMBL/GenBank/DDBJ whole genome shotgun (WGS) entry which is preliminary data.</text>
</comment>
<dbReference type="Proteomes" id="UP001190926">
    <property type="component" value="Unassembled WGS sequence"/>
</dbReference>
<name>A0AAD4INT0_PERFH</name>
<dbReference type="Gene3D" id="3.40.50.410">
    <property type="entry name" value="von Willebrand factor, type A domain"/>
    <property type="match status" value="1"/>
</dbReference>
<protein>
    <submittedName>
        <fullName evidence="1">Uncharacterized protein</fullName>
    </submittedName>
</protein>
<accession>A0AAD4INT0</accession>
<sequence length="174" mass="19592">MASWPELVIILSAMLFGPHKHCCEKGLQKQLTKGFCYYDPFGNIKGDAQDLGISIELVPLSKPDDDFNVSTFYVDLLRLEGNDLAEVKALAAERSLYVFFAFPQCEASLMSSFFYQGLSLGSIQSLTSYKGGEIILLFRYWCFASGASKIFSDLQKRLSRRKSSSNFHLLHFSN</sequence>
<evidence type="ECO:0000313" key="2">
    <source>
        <dbReference type="Proteomes" id="UP001190926"/>
    </source>
</evidence>
<gene>
    <name evidence="1" type="ORF">C2S53_007045</name>
</gene>
<keyword evidence="2" id="KW-1185">Reference proteome</keyword>
<proteinExistence type="predicted"/>
<reference evidence="1 2" key="1">
    <citation type="journal article" date="2021" name="Nat. Commun.">
        <title>Incipient diploidization of the medicinal plant Perilla within 10,000 years.</title>
        <authorList>
            <person name="Zhang Y."/>
            <person name="Shen Q."/>
            <person name="Leng L."/>
            <person name="Zhang D."/>
            <person name="Chen S."/>
            <person name="Shi Y."/>
            <person name="Ning Z."/>
            <person name="Chen S."/>
        </authorList>
    </citation>
    <scope>NUCLEOTIDE SEQUENCE [LARGE SCALE GENOMIC DNA]</scope>
    <source>
        <strain evidence="2">cv. PC099</strain>
    </source>
</reference>
<evidence type="ECO:0000313" key="1">
    <source>
        <dbReference type="EMBL" id="KAH6755919.1"/>
    </source>
</evidence>
<dbReference type="EMBL" id="SDAM02029574">
    <property type="protein sequence ID" value="KAH6755919.1"/>
    <property type="molecule type" value="Genomic_DNA"/>
</dbReference>